<feature type="transmembrane region" description="Helical" evidence="7">
    <location>
        <begin position="125"/>
        <end position="146"/>
    </location>
</feature>
<keyword evidence="4 7" id="KW-0812">Transmembrane</keyword>
<feature type="transmembrane region" description="Helical" evidence="7">
    <location>
        <begin position="155"/>
        <end position="172"/>
    </location>
</feature>
<evidence type="ECO:0000256" key="1">
    <source>
        <dbReference type="ARBA" id="ARBA00004651"/>
    </source>
</evidence>
<feature type="transmembrane region" description="Helical" evidence="7">
    <location>
        <begin position="240"/>
        <end position="261"/>
    </location>
</feature>
<feature type="transmembrane region" description="Helical" evidence="7">
    <location>
        <begin position="178"/>
        <end position="202"/>
    </location>
</feature>
<evidence type="ECO:0000256" key="7">
    <source>
        <dbReference type="SAM" id="Phobius"/>
    </source>
</evidence>
<evidence type="ECO:0000256" key="5">
    <source>
        <dbReference type="ARBA" id="ARBA00022989"/>
    </source>
</evidence>
<dbReference type="Proteomes" id="UP001611415">
    <property type="component" value="Unassembled WGS sequence"/>
</dbReference>
<evidence type="ECO:0000256" key="6">
    <source>
        <dbReference type="ARBA" id="ARBA00023136"/>
    </source>
</evidence>
<dbReference type="InterPro" id="IPR037185">
    <property type="entry name" value="EmrE-like"/>
</dbReference>
<gene>
    <name evidence="9" type="ORF">ACH49W_19295</name>
</gene>
<feature type="transmembrane region" description="Helical" evidence="7">
    <location>
        <begin position="50"/>
        <end position="70"/>
    </location>
</feature>
<evidence type="ECO:0000313" key="9">
    <source>
        <dbReference type="EMBL" id="MFI2475523.1"/>
    </source>
</evidence>
<dbReference type="PANTHER" id="PTHR42920:SF5">
    <property type="entry name" value="EAMA DOMAIN-CONTAINING PROTEIN"/>
    <property type="match status" value="1"/>
</dbReference>
<organism evidence="9 10">
    <name type="scientific">Nocardia xishanensis</name>
    <dbReference type="NCBI Taxonomy" id="238964"/>
    <lineage>
        <taxon>Bacteria</taxon>
        <taxon>Bacillati</taxon>
        <taxon>Actinomycetota</taxon>
        <taxon>Actinomycetes</taxon>
        <taxon>Mycobacteriales</taxon>
        <taxon>Nocardiaceae</taxon>
        <taxon>Nocardia</taxon>
    </lineage>
</organism>
<proteinExistence type="inferred from homology"/>
<keyword evidence="10" id="KW-1185">Reference proteome</keyword>
<evidence type="ECO:0000256" key="4">
    <source>
        <dbReference type="ARBA" id="ARBA00022692"/>
    </source>
</evidence>
<evidence type="ECO:0000259" key="8">
    <source>
        <dbReference type="Pfam" id="PF00892"/>
    </source>
</evidence>
<dbReference type="InterPro" id="IPR000620">
    <property type="entry name" value="EamA_dom"/>
</dbReference>
<dbReference type="RefSeq" id="WP_397093059.1">
    <property type="nucleotide sequence ID" value="NZ_JBIRYO010000011.1"/>
</dbReference>
<sequence length="289" mass="29166">MVSIHLGAAVAKQLFALAGADVVACLRIVVAGAIALLLWRPTLRVRRRALPGIAGLGISIAAMNLSFYAAIERIPLGVAVTIEFLGPLTVALLGSRKIRDALFALLAGAGVLLLMDSGGQMSWTGVLFALLAGAGWGAYIACGAVVGQHTAGHDGLALAMAFGGVLVLPFLVTQGGSALLNPILLAGGAVVAVCSSLVPHAVELTVLRRIEASVFGVWMSLQPAVAAVAGLALLGEGLRAAQWAGVATVVAAAAGSAYSAADRRRGDVAIEAEHAMTDSAPRDLTAAAR</sequence>
<dbReference type="PANTHER" id="PTHR42920">
    <property type="entry name" value="OS03G0707200 PROTEIN-RELATED"/>
    <property type="match status" value="1"/>
</dbReference>
<feature type="transmembrane region" description="Helical" evidence="7">
    <location>
        <begin position="15"/>
        <end position="38"/>
    </location>
</feature>
<feature type="domain" description="EamA" evidence="8">
    <location>
        <begin position="124"/>
        <end position="254"/>
    </location>
</feature>
<feature type="transmembrane region" description="Helical" evidence="7">
    <location>
        <begin position="214"/>
        <end position="234"/>
    </location>
</feature>
<evidence type="ECO:0000256" key="2">
    <source>
        <dbReference type="ARBA" id="ARBA00007362"/>
    </source>
</evidence>
<keyword evidence="3" id="KW-1003">Cell membrane</keyword>
<dbReference type="InterPro" id="IPR051258">
    <property type="entry name" value="Diverse_Substrate_Transporter"/>
</dbReference>
<comment type="caution">
    <text evidence="9">The sequence shown here is derived from an EMBL/GenBank/DDBJ whole genome shotgun (WGS) entry which is preliminary data.</text>
</comment>
<feature type="transmembrane region" description="Helical" evidence="7">
    <location>
        <begin position="76"/>
        <end position="94"/>
    </location>
</feature>
<protein>
    <submittedName>
        <fullName evidence="9">EamA family transporter</fullName>
    </submittedName>
</protein>
<keyword evidence="6 7" id="KW-0472">Membrane</keyword>
<evidence type="ECO:0000256" key="3">
    <source>
        <dbReference type="ARBA" id="ARBA00022475"/>
    </source>
</evidence>
<feature type="transmembrane region" description="Helical" evidence="7">
    <location>
        <begin position="101"/>
        <end position="119"/>
    </location>
</feature>
<reference evidence="9 10" key="1">
    <citation type="submission" date="2024-10" db="EMBL/GenBank/DDBJ databases">
        <title>The Natural Products Discovery Center: Release of the First 8490 Sequenced Strains for Exploring Actinobacteria Biosynthetic Diversity.</title>
        <authorList>
            <person name="Kalkreuter E."/>
            <person name="Kautsar S.A."/>
            <person name="Yang D."/>
            <person name="Bader C.D."/>
            <person name="Teijaro C.N."/>
            <person name="Fluegel L."/>
            <person name="Davis C.M."/>
            <person name="Simpson J.R."/>
            <person name="Lauterbach L."/>
            <person name="Steele A.D."/>
            <person name="Gui C."/>
            <person name="Meng S."/>
            <person name="Li G."/>
            <person name="Viehrig K."/>
            <person name="Ye F."/>
            <person name="Su P."/>
            <person name="Kiefer A.F."/>
            <person name="Nichols A."/>
            <person name="Cepeda A.J."/>
            <person name="Yan W."/>
            <person name="Fan B."/>
            <person name="Jiang Y."/>
            <person name="Adhikari A."/>
            <person name="Zheng C.-J."/>
            <person name="Schuster L."/>
            <person name="Cowan T.M."/>
            <person name="Smanski M.J."/>
            <person name="Chevrette M.G."/>
            <person name="De Carvalho L.P.S."/>
            <person name="Shen B."/>
        </authorList>
    </citation>
    <scope>NUCLEOTIDE SEQUENCE [LARGE SCALE GENOMIC DNA]</scope>
    <source>
        <strain evidence="9 10">NPDC019275</strain>
    </source>
</reference>
<accession>A0ABW7X338</accession>
<evidence type="ECO:0000313" key="10">
    <source>
        <dbReference type="Proteomes" id="UP001611415"/>
    </source>
</evidence>
<name>A0ABW7X338_9NOCA</name>
<dbReference type="Pfam" id="PF00892">
    <property type="entry name" value="EamA"/>
    <property type="match status" value="1"/>
</dbReference>
<keyword evidence="5 7" id="KW-1133">Transmembrane helix</keyword>
<dbReference type="EMBL" id="JBIRYO010000011">
    <property type="protein sequence ID" value="MFI2475523.1"/>
    <property type="molecule type" value="Genomic_DNA"/>
</dbReference>
<comment type="similarity">
    <text evidence="2">Belongs to the EamA transporter family.</text>
</comment>
<comment type="subcellular location">
    <subcellularLocation>
        <location evidence="1">Cell membrane</location>
        <topology evidence="1">Multi-pass membrane protein</topology>
    </subcellularLocation>
</comment>
<dbReference type="SUPFAM" id="SSF103481">
    <property type="entry name" value="Multidrug resistance efflux transporter EmrE"/>
    <property type="match status" value="1"/>
</dbReference>